<dbReference type="GO" id="GO:0051539">
    <property type="term" value="F:4 iron, 4 sulfur cluster binding"/>
    <property type="evidence" value="ECO:0007669"/>
    <property type="project" value="UniProtKB-KW"/>
</dbReference>
<dbReference type="EMBL" id="JAMSHJ010000006">
    <property type="protein sequence ID" value="KAI5392666.1"/>
    <property type="molecule type" value="Genomic_DNA"/>
</dbReference>
<evidence type="ECO:0000313" key="20">
    <source>
        <dbReference type="Proteomes" id="UP001058974"/>
    </source>
</evidence>
<evidence type="ECO:0000256" key="8">
    <source>
        <dbReference type="ARBA" id="ARBA00022801"/>
    </source>
</evidence>
<evidence type="ECO:0000256" key="16">
    <source>
        <dbReference type="ARBA" id="ARBA00082714"/>
    </source>
</evidence>
<dbReference type="GO" id="GO:0006289">
    <property type="term" value="P:nucleotide-excision repair"/>
    <property type="evidence" value="ECO:0007669"/>
    <property type="project" value="TreeGrafter"/>
</dbReference>
<evidence type="ECO:0000256" key="12">
    <source>
        <dbReference type="ARBA" id="ARBA00023014"/>
    </source>
</evidence>
<dbReference type="Pfam" id="PF06733">
    <property type="entry name" value="DEAD_2"/>
    <property type="match status" value="1"/>
</dbReference>
<comment type="subcellular location">
    <subcellularLocation>
        <location evidence="2">Nucleus</location>
    </subcellularLocation>
</comment>
<keyword evidence="4" id="KW-0004">4Fe-4S</keyword>
<feature type="domain" description="Helicase ATP-binding" evidence="18">
    <location>
        <begin position="17"/>
        <end position="341"/>
    </location>
</feature>
<dbReference type="Pfam" id="PF13307">
    <property type="entry name" value="Helicase_C_2"/>
    <property type="match status" value="1"/>
</dbReference>
<gene>
    <name evidence="19" type="ORF">KIW84_060011</name>
</gene>
<reference evidence="19 20" key="1">
    <citation type="journal article" date="2022" name="Nat. Genet.">
        <title>Improved pea reference genome and pan-genome highlight genomic features and evolutionary characteristics.</title>
        <authorList>
            <person name="Yang T."/>
            <person name="Liu R."/>
            <person name="Luo Y."/>
            <person name="Hu S."/>
            <person name="Wang D."/>
            <person name="Wang C."/>
            <person name="Pandey M.K."/>
            <person name="Ge S."/>
            <person name="Xu Q."/>
            <person name="Li N."/>
            <person name="Li G."/>
            <person name="Huang Y."/>
            <person name="Saxena R.K."/>
            <person name="Ji Y."/>
            <person name="Li M."/>
            <person name="Yan X."/>
            <person name="He Y."/>
            <person name="Liu Y."/>
            <person name="Wang X."/>
            <person name="Xiang C."/>
            <person name="Varshney R.K."/>
            <person name="Ding H."/>
            <person name="Gao S."/>
            <person name="Zong X."/>
        </authorList>
    </citation>
    <scope>NUCLEOTIDE SEQUENCE [LARGE SCALE GENOMIC DNA]</scope>
    <source>
        <strain evidence="19 20">cv. Zhongwan 6</strain>
    </source>
</reference>
<dbReference type="GO" id="GO:0016818">
    <property type="term" value="F:hydrolase activity, acting on acid anhydrides, in phosphorus-containing anhydrides"/>
    <property type="evidence" value="ECO:0007669"/>
    <property type="project" value="InterPro"/>
</dbReference>
<dbReference type="GO" id="GO:0003678">
    <property type="term" value="F:DNA helicase activity"/>
    <property type="evidence" value="ECO:0007669"/>
    <property type="project" value="InterPro"/>
</dbReference>
<comment type="similarity">
    <text evidence="3">Belongs to the DEAD box helicase family. DEAH subfamily.</text>
</comment>
<keyword evidence="11" id="KW-0408">Iron</keyword>
<evidence type="ECO:0000256" key="5">
    <source>
        <dbReference type="ARBA" id="ARBA00022723"/>
    </source>
</evidence>
<accession>A0A9D4VZM9</accession>
<dbReference type="InterPro" id="IPR027417">
    <property type="entry name" value="P-loop_NTPase"/>
</dbReference>
<evidence type="ECO:0000256" key="14">
    <source>
        <dbReference type="ARBA" id="ARBA00023235"/>
    </source>
</evidence>
<dbReference type="FunFam" id="3.40.50.300:FF:000731">
    <property type="entry name" value="Fanconi anemia group J protein homolog"/>
    <property type="match status" value="1"/>
</dbReference>
<dbReference type="InterPro" id="IPR006555">
    <property type="entry name" value="ATP-dep_Helicase_C"/>
</dbReference>
<dbReference type="GO" id="GO:0005524">
    <property type="term" value="F:ATP binding"/>
    <property type="evidence" value="ECO:0007669"/>
    <property type="project" value="UniProtKB-KW"/>
</dbReference>
<name>A0A9D4VZM9_PEA</name>
<dbReference type="Gramene" id="Psat06G0001100-T1">
    <property type="protein sequence ID" value="KAI5392666.1"/>
    <property type="gene ID" value="KIW84_060011"/>
</dbReference>
<evidence type="ECO:0000256" key="7">
    <source>
        <dbReference type="ARBA" id="ARBA00022763"/>
    </source>
</evidence>
<keyword evidence="10" id="KW-0067">ATP-binding</keyword>
<organism evidence="19 20">
    <name type="scientific">Pisum sativum</name>
    <name type="common">Garden pea</name>
    <name type="synonym">Lathyrus oleraceus</name>
    <dbReference type="NCBI Taxonomy" id="3888"/>
    <lineage>
        <taxon>Eukaryota</taxon>
        <taxon>Viridiplantae</taxon>
        <taxon>Streptophyta</taxon>
        <taxon>Embryophyta</taxon>
        <taxon>Tracheophyta</taxon>
        <taxon>Spermatophyta</taxon>
        <taxon>Magnoliopsida</taxon>
        <taxon>eudicotyledons</taxon>
        <taxon>Gunneridae</taxon>
        <taxon>Pentapetalae</taxon>
        <taxon>rosids</taxon>
        <taxon>fabids</taxon>
        <taxon>Fabales</taxon>
        <taxon>Fabaceae</taxon>
        <taxon>Papilionoideae</taxon>
        <taxon>50 kb inversion clade</taxon>
        <taxon>NPAAA clade</taxon>
        <taxon>Hologalegina</taxon>
        <taxon>IRL clade</taxon>
        <taxon>Fabeae</taxon>
        <taxon>Lathyrus</taxon>
    </lineage>
</organism>
<evidence type="ECO:0000256" key="9">
    <source>
        <dbReference type="ARBA" id="ARBA00022806"/>
    </source>
</evidence>
<dbReference type="Gene3D" id="3.40.50.300">
    <property type="entry name" value="P-loop containing nucleotide triphosphate hydrolases"/>
    <property type="match status" value="2"/>
</dbReference>
<keyword evidence="20" id="KW-1185">Reference proteome</keyword>
<dbReference type="SMART" id="SM00488">
    <property type="entry name" value="DEXDc2"/>
    <property type="match status" value="1"/>
</dbReference>
<dbReference type="Proteomes" id="UP001058974">
    <property type="component" value="Chromosome 6"/>
</dbReference>
<evidence type="ECO:0000256" key="13">
    <source>
        <dbReference type="ARBA" id="ARBA00023204"/>
    </source>
</evidence>
<dbReference type="GO" id="GO:1990918">
    <property type="term" value="P:double-strand break repair involved in meiotic recombination"/>
    <property type="evidence" value="ECO:0007669"/>
    <property type="project" value="TreeGrafter"/>
</dbReference>
<dbReference type="InterPro" id="IPR045028">
    <property type="entry name" value="DinG/Rad3-like"/>
</dbReference>
<keyword evidence="13" id="KW-0234">DNA repair</keyword>
<evidence type="ECO:0000256" key="10">
    <source>
        <dbReference type="ARBA" id="ARBA00022840"/>
    </source>
</evidence>
<protein>
    <recommendedName>
        <fullName evidence="16">DNA 5'-3' helicase FANCJ</fullName>
    </recommendedName>
</protein>
<feature type="region of interest" description="Disordered" evidence="17">
    <location>
        <begin position="79"/>
        <end position="133"/>
    </location>
</feature>
<keyword evidence="9" id="KW-0347">Helicase</keyword>
<dbReference type="InterPro" id="IPR014013">
    <property type="entry name" value="Helic_SF1/SF2_ATP-bd_DinG/Rad3"/>
</dbReference>
<dbReference type="PROSITE" id="PS51193">
    <property type="entry name" value="HELICASE_ATP_BIND_2"/>
    <property type="match status" value="1"/>
</dbReference>
<dbReference type="InterPro" id="IPR010614">
    <property type="entry name" value="RAD3-like_helicase_DEAD"/>
</dbReference>
<dbReference type="PANTHER" id="PTHR11472">
    <property type="entry name" value="DNA REPAIR DEAD HELICASE RAD3/XP-D SUBFAMILY MEMBER"/>
    <property type="match status" value="1"/>
</dbReference>
<evidence type="ECO:0000313" key="19">
    <source>
        <dbReference type="EMBL" id="KAI5392666.1"/>
    </source>
</evidence>
<dbReference type="GO" id="GO:0005634">
    <property type="term" value="C:nucleus"/>
    <property type="evidence" value="ECO:0007669"/>
    <property type="project" value="UniProtKB-SubCell"/>
</dbReference>
<keyword evidence="8" id="KW-0378">Hydrolase</keyword>
<dbReference type="SMART" id="SM00491">
    <property type="entry name" value="HELICc2"/>
    <property type="match status" value="1"/>
</dbReference>
<dbReference type="GO" id="GO:0046872">
    <property type="term" value="F:metal ion binding"/>
    <property type="evidence" value="ECO:0007669"/>
    <property type="project" value="UniProtKB-KW"/>
</dbReference>
<feature type="compositionally biased region" description="Basic and acidic residues" evidence="17">
    <location>
        <begin position="116"/>
        <end position="126"/>
    </location>
</feature>
<evidence type="ECO:0000256" key="4">
    <source>
        <dbReference type="ARBA" id="ARBA00022485"/>
    </source>
</evidence>
<dbReference type="SUPFAM" id="SSF52540">
    <property type="entry name" value="P-loop containing nucleoside triphosphate hydrolases"/>
    <property type="match status" value="1"/>
</dbReference>
<comment type="cofactor">
    <cofactor evidence="1">
        <name>[4Fe-4S] cluster</name>
        <dbReference type="ChEBI" id="CHEBI:49883"/>
    </cofactor>
</comment>
<keyword evidence="5" id="KW-0479">Metal-binding</keyword>
<keyword evidence="14" id="KW-0413">Isomerase</keyword>
<evidence type="ECO:0000256" key="11">
    <source>
        <dbReference type="ARBA" id="ARBA00023004"/>
    </source>
</evidence>
<evidence type="ECO:0000259" key="18">
    <source>
        <dbReference type="PROSITE" id="PS51193"/>
    </source>
</evidence>
<dbReference type="FunFam" id="3.40.50.300:FF:001207">
    <property type="entry name" value="Fanconi anemia group J protein-like isoform E"/>
    <property type="match status" value="1"/>
</dbReference>
<evidence type="ECO:0000256" key="6">
    <source>
        <dbReference type="ARBA" id="ARBA00022741"/>
    </source>
</evidence>
<keyword evidence="15" id="KW-0539">Nucleus</keyword>
<keyword evidence="12" id="KW-0411">Iron-sulfur</keyword>
<dbReference type="PANTHER" id="PTHR11472:SF47">
    <property type="entry name" value="FANCONI ANEMIA GROUP J PROTEIN"/>
    <property type="match status" value="1"/>
</dbReference>
<evidence type="ECO:0000256" key="17">
    <source>
        <dbReference type="SAM" id="MobiDB-lite"/>
    </source>
</evidence>
<proteinExistence type="inferred from homology"/>
<keyword evidence="7" id="KW-0227">DNA damage</keyword>
<dbReference type="InterPro" id="IPR006554">
    <property type="entry name" value="Helicase-like_DEXD_c2"/>
</dbReference>
<evidence type="ECO:0000256" key="3">
    <source>
        <dbReference type="ARBA" id="ARBA00008792"/>
    </source>
</evidence>
<comment type="caution">
    <text evidence="19">The sequence shown here is derived from an EMBL/GenBank/DDBJ whole genome shotgun (WGS) entry which is preliminary data.</text>
</comment>
<evidence type="ECO:0000256" key="2">
    <source>
        <dbReference type="ARBA" id="ARBA00004123"/>
    </source>
</evidence>
<evidence type="ECO:0000256" key="1">
    <source>
        <dbReference type="ARBA" id="ARBA00001966"/>
    </source>
</evidence>
<keyword evidence="6" id="KW-0547">Nucleotide-binding</keyword>
<dbReference type="CDD" id="cd18788">
    <property type="entry name" value="SF2_C_XPD"/>
    <property type="match status" value="1"/>
</dbReference>
<evidence type="ECO:0000256" key="15">
    <source>
        <dbReference type="ARBA" id="ARBA00023242"/>
    </source>
</evidence>
<sequence>MMTPEKNPNPENVYFIGGLPVEFPYQPYGSQFAFMGRVISTLNRAQTEGHCHALLESPTGTGKSLSLLCSTLAWQHHYKPTVNDKPPPEATADPLGHGGGFIPDEVSLTSASENPDQAKSEPAKNKQDKKKRAPTIYYASRTHSQISQVVRELRKTSYRVSMAVLASRKHYCTNKNVQGKENVDEECKLLLKDQAIGCPEFKNAHKVKAHPSVQKGGCNEVHDIEDLVKVGQSVKGCSYYAARSMSDDAQLVFCPYSYIINPVIRGAMDVDIKGAIVIFDEAHNIEDISRDAGSVDIEEDILDKLQMELQLLCHSNTAVYQPLYEMTQGLTSWMEQKKNKLEKRDFQHHVSWNHQSVPLEQNAPFTACPGLDPGQVLIASMIPLRTGSCNISSLTSLPCYQIGWTGDKALQELEEANILKQCFPILLECATKAIKIATDLETEAPRLTGMSVLTLEGLFSSLSYFFSKNGSQMLDYQLALQRSVRKQDGRAFGNWTYTFSLWCLNPEVVFRDVADLSLSVILTSGTLSPMASFSSELGVKFETRLEAPHVIDIDSQVWPAIISTGPGNYPLNASYKTADAYAFQDAVGRSLEEIFKIVSGGCLVFFPSYKLMEKLRARWSETGQWSRLNTEKPLFVEPKGGSQDDFELELKGYYDSIHHGKIPASGRKRRIKKTDLNHVHAVDTVQDSNKGGAALLGVCRGKISEGIDFSDDNARVVIIVGIPFPNINDIQIALKKKYNDTFKPSKHLLGGNEWYCHQAFRALNQAAGRCIRHKLDYGAIILLDERFCQERNKAYISKWLRRPLRVYNNFDSSLEGLKSFFENAKERYGTNTVHATENLDLNGDDGVQSKDGIMRFLSKKNQKLKSRNGGEKETSVFEDNISIPMRSSHNLAESQPSAQGNCNKYNFKDHINLQCCNLTERFTGASSATFTHDETSIVKESPYLDICSDAVSSDYSKDDNSDSTIIEASAGSAMGRLSSFRASSTTGSKISITVTPEKCVTANNIRETELSLNMSVNSHNPKRRKPMVIPFINLMEEENTTSCVSTPTWYTKSSLEVRDATNGSESNFGKILNSQSPQLPTSNLPGSCSLTVPLLDKRLQLFCSLCKNPLGRHENHQYLTCSLISSSKVHLGFLLKERLENYTASTEKSVPVFVTDSSFVDQRICNRKPTDTQEQGIWCPEDGCVFSPIFCPFCSNTNNLLGVQIMATNSSNVQLLDKILFFFDSLEVKNHEETGKNASEEVSFLPVINSGIDGVAALNSFEKYSYVPQPGKSEVWNARKSKPRLRGVL</sequence>
<dbReference type="GO" id="GO:0003677">
    <property type="term" value="F:DNA binding"/>
    <property type="evidence" value="ECO:0007669"/>
    <property type="project" value="InterPro"/>
</dbReference>